<dbReference type="PANTHER" id="PTHR12121:SF31">
    <property type="entry name" value="FAMILY PROTEIN, PUTATIVE, EXPRESSED-RELATED"/>
    <property type="match status" value="1"/>
</dbReference>
<reference evidence="2" key="2">
    <citation type="submission" date="2018-05" db="EMBL/GenBank/DDBJ databases">
        <title>OmerRS3 (Oryza meridionalis Reference Sequence Version 3).</title>
        <authorList>
            <person name="Zhang J."/>
            <person name="Kudrna D."/>
            <person name="Lee S."/>
            <person name="Talag J."/>
            <person name="Welchert J."/>
            <person name="Wing R.A."/>
        </authorList>
    </citation>
    <scope>NUCLEOTIDE SEQUENCE [LARGE SCALE GENOMIC DNA]</scope>
    <source>
        <strain evidence="2">cv. OR44</strain>
    </source>
</reference>
<evidence type="ECO:0000256" key="1">
    <source>
        <dbReference type="SAM" id="MobiDB-lite"/>
    </source>
</evidence>
<evidence type="ECO:0008006" key="4">
    <source>
        <dbReference type="Google" id="ProtNLM"/>
    </source>
</evidence>
<evidence type="ECO:0000313" key="3">
    <source>
        <dbReference type="Proteomes" id="UP000008021"/>
    </source>
</evidence>
<feature type="compositionally biased region" description="Low complexity" evidence="1">
    <location>
        <begin position="19"/>
        <end position="43"/>
    </location>
</feature>
<feature type="region of interest" description="Disordered" evidence="1">
    <location>
        <begin position="1"/>
        <end position="78"/>
    </location>
</feature>
<accession>A0A0E0EE09</accession>
<evidence type="ECO:0000313" key="2">
    <source>
        <dbReference type="EnsemblPlants" id="OMERI07G17820.1"/>
    </source>
</evidence>
<dbReference type="SUPFAM" id="SSF56219">
    <property type="entry name" value="DNase I-like"/>
    <property type="match status" value="1"/>
</dbReference>
<reference evidence="2" key="1">
    <citation type="submission" date="2015-04" db="UniProtKB">
        <authorList>
            <consortium name="EnsemblPlants"/>
        </authorList>
    </citation>
    <scope>IDENTIFICATION</scope>
</reference>
<organism evidence="2">
    <name type="scientific">Oryza meridionalis</name>
    <dbReference type="NCBI Taxonomy" id="40149"/>
    <lineage>
        <taxon>Eukaryota</taxon>
        <taxon>Viridiplantae</taxon>
        <taxon>Streptophyta</taxon>
        <taxon>Embryophyta</taxon>
        <taxon>Tracheophyta</taxon>
        <taxon>Spermatophyta</taxon>
        <taxon>Magnoliopsida</taxon>
        <taxon>Liliopsida</taxon>
        <taxon>Poales</taxon>
        <taxon>Poaceae</taxon>
        <taxon>BOP clade</taxon>
        <taxon>Oryzoideae</taxon>
        <taxon>Oryzeae</taxon>
        <taxon>Oryzinae</taxon>
        <taxon>Oryza</taxon>
    </lineage>
</organism>
<dbReference type="EnsemblPlants" id="OMERI07G17820.1">
    <property type="protein sequence ID" value="OMERI07G17820.1"/>
    <property type="gene ID" value="OMERI07G17820"/>
</dbReference>
<name>A0A0E0EE09_9ORYZ</name>
<feature type="compositionally biased region" description="Basic residues" evidence="1">
    <location>
        <begin position="65"/>
        <end position="75"/>
    </location>
</feature>
<keyword evidence="3" id="KW-1185">Reference proteome</keyword>
<dbReference type="GO" id="GO:0000175">
    <property type="term" value="F:3'-5'-RNA exonuclease activity"/>
    <property type="evidence" value="ECO:0007669"/>
    <property type="project" value="TreeGrafter"/>
</dbReference>
<dbReference type="Gramene" id="OMERI07G17820.1">
    <property type="protein sequence ID" value="OMERI07G17820.1"/>
    <property type="gene ID" value="OMERI07G17820"/>
</dbReference>
<protein>
    <recommendedName>
        <fullName evidence="4">Endonuclease/exonuclease/phosphatase domain-containing protein</fullName>
    </recommendedName>
</protein>
<dbReference type="InterPro" id="IPR050410">
    <property type="entry name" value="CCR4/nocturin_mRNA_transcr"/>
</dbReference>
<dbReference type="HOGENOM" id="CLU_1268667_0_0_1"/>
<dbReference type="Proteomes" id="UP000008021">
    <property type="component" value="Chromosome 7"/>
</dbReference>
<dbReference type="InterPro" id="IPR036691">
    <property type="entry name" value="Endo/exonu/phosph_ase_sf"/>
</dbReference>
<feature type="compositionally biased region" description="Basic and acidic residues" evidence="1">
    <location>
        <begin position="1"/>
        <end position="11"/>
    </location>
</feature>
<dbReference type="eggNOG" id="KOG2338">
    <property type="taxonomic scope" value="Eukaryota"/>
</dbReference>
<dbReference type="STRING" id="40149.A0A0E0EE09"/>
<sequence>MEPPNRSDSKKKQPGTTHSAIVAPSSSSAVDVSDSNSGSSAMAKKQRREAAARRRREQQQQGREQRHHHHHRRRPLLLQPRDERCVSCTTFNILAPIYKRMDSENCRESQYRAYWFSRNEKIIDRLLVDCSSIICLQEVWLGNDELVDMYEKRLGDANYSLFKLARTNNRGDDTGEETRLIGRNPIMMVRFMKLDPIPHIQPGAVNNGGPPRNLNIQA</sequence>
<dbReference type="Gene3D" id="3.60.10.10">
    <property type="entry name" value="Endonuclease/exonuclease/phosphatase"/>
    <property type="match status" value="1"/>
</dbReference>
<proteinExistence type="predicted"/>
<dbReference type="AlphaFoldDB" id="A0A0E0EE09"/>
<dbReference type="PANTHER" id="PTHR12121">
    <property type="entry name" value="CARBON CATABOLITE REPRESSOR PROTEIN 4"/>
    <property type="match status" value="1"/>
</dbReference>